<comment type="similarity">
    <text evidence="1 6">Belongs to the small GTPase superfamily. Arf family.</text>
</comment>
<accession>A0A077TQE5</accession>
<dbReference type="SMART" id="SM00177">
    <property type="entry name" value="ARF"/>
    <property type="match status" value="1"/>
</dbReference>
<feature type="binding site" evidence="4">
    <location>
        <begin position="125"/>
        <end position="128"/>
    </location>
    <ligand>
        <name>GTP</name>
        <dbReference type="ChEBI" id="CHEBI:37565"/>
    </ligand>
</feature>
<dbReference type="InterPro" id="IPR027417">
    <property type="entry name" value="P-loop_NTPase"/>
</dbReference>
<evidence type="ECO:0000313" key="7">
    <source>
        <dbReference type="EMBL" id="SCM03790.1"/>
    </source>
</evidence>
<gene>
    <name evidence="7" type="ORF">PCHAJ_000357600</name>
    <name evidence="9" type="ORF">PCHAS_1309100</name>
    <name evidence="8" type="ORF">PCHCB_000360300</name>
</gene>
<keyword evidence="5" id="KW-0479">Metal-binding</keyword>
<dbReference type="GO" id="GO:0003924">
    <property type="term" value="F:GTPase activity"/>
    <property type="evidence" value="ECO:0007669"/>
    <property type="project" value="InterPro"/>
</dbReference>
<evidence type="ECO:0000256" key="2">
    <source>
        <dbReference type="ARBA" id="ARBA00022741"/>
    </source>
</evidence>
<dbReference type="PANTHER" id="PTHR45697">
    <property type="entry name" value="ADP-RIBOSYLATION FACTOR-LIKE PROTEIN 2-RELATED"/>
    <property type="match status" value="1"/>
</dbReference>
<keyword evidence="2 4" id="KW-0547">Nucleotide-binding</keyword>
<dbReference type="SMART" id="SM00178">
    <property type="entry name" value="SAR"/>
    <property type="match status" value="1"/>
</dbReference>
<evidence type="ECO:0000256" key="1">
    <source>
        <dbReference type="ARBA" id="ARBA00010290"/>
    </source>
</evidence>
<organism evidence="8 11">
    <name type="scientific">Plasmodium chabaudi chabaudi</name>
    <dbReference type="NCBI Taxonomy" id="31271"/>
    <lineage>
        <taxon>Eukaryota</taxon>
        <taxon>Sar</taxon>
        <taxon>Alveolata</taxon>
        <taxon>Apicomplexa</taxon>
        <taxon>Aconoidasida</taxon>
        <taxon>Haemosporida</taxon>
        <taxon>Plasmodiidae</taxon>
        <taxon>Plasmodium</taxon>
        <taxon>Plasmodium (Vinckeia)</taxon>
    </lineage>
</organism>
<evidence type="ECO:0000313" key="12">
    <source>
        <dbReference type="Proteomes" id="UP000507163"/>
    </source>
</evidence>
<name>A0A077TQE5_PLACU</name>
<protein>
    <submittedName>
        <fullName evidence="9">ADP-ribosylation factor, putative</fullName>
    </submittedName>
    <submittedName>
        <fullName evidence="8">ADP-ribosylation-like factor, putative</fullName>
    </submittedName>
</protein>
<reference evidence="9" key="2">
    <citation type="submission" date="2014-05" db="EMBL/GenBank/DDBJ databases">
        <authorList>
            <person name="Aslett M.A."/>
            <person name="De Silva N."/>
        </authorList>
    </citation>
    <scope>NUCLEOTIDE SEQUENCE</scope>
    <source>
        <strain evidence="9">AS</strain>
    </source>
</reference>
<evidence type="ECO:0000313" key="10">
    <source>
        <dbReference type="Proteomes" id="UP000071118"/>
    </source>
</evidence>
<keyword evidence="3 4" id="KW-0342">GTP-binding</keyword>
<dbReference type="InterPro" id="IPR005225">
    <property type="entry name" value="Small_GTP-bd"/>
</dbReference>
<feature type="binding site" evidence="4">
    <location>
        <position position="69"/>
    </location>
    <ligand>
        <name>GTP</name>
        <dbReference type="ChEBI" id="CHEBI:37565"/>
    </ligand>
</feature>
<dbReference type="EMBL" id="LT608179">
    <property type="protein sequence ID" value="SCM03790.1"/>
    <property type="molecule type" value="Genomic_DNA"/>
</dbReference>
<evidence type="ECO:0000313" key="9">
    <source>
        <dbReference type="EMBL" id="VTZ70041.1"/>
    </source>
</evidence>
<dbReference type="OrthoDB" id="2011769at2759"/>
<evidence type="ECO:0000313" key="8">
    <source>
        <dbReference type="EMBL" id="SCM06892.1"/>
    </source>
</evidence>
<dbReference type="GeneID" id="27794998"/>
<dbReference type="RefSeq" id="XP_016654448.1">
    <property type="nucleotide sequence ID" value="XM_016799109.1"/>
</dbReference>
<dbReference type="EMBL" id="LT608165">
    <property type="protein sequence ID" value="SCM06892.1"/>
    <property type="molecule type" value="Genomic_DNA"/>
</dbReference>
<dbReference type="InterPro" id="IPR044612">
    <property type="entry name" value="ARL2/3"/>
</dbReference>
<keyword evidence="5" id="KW-0460">Magnesium</keyword>
<evidence type="ECO:0000256" key="3">
    <source>
        <dbReference type="ARBA" id="ARBA00023134"/>
    </source>
</evidence>
<sequence>MVLLKILKKIKDKQRNLRLIILGLDNAGKTTIVKRLLGEDIYKVHPTFGFTIETLHFNDYFINIWDIGGQKCIRHYWKNYYENVDGIIYVIDSTDLFRLQLCSYELKQILKEERLYGCSLLILSNKIDVDSSLNVSKIAEILKLQEMNIDRHWCINECSAFSGKGLLKSFMWLIDDITCRTRNNT</sequence>
<dbReference type="SUPFAM" id="SSF52540">
    <property type="entry name" value="P-loop containing nucleoside triphosphate hydrolases"/>
    <property type="match status" value="1"/>
</dbReference>
<dbReference type="PROSITE" id="PS51417">
    <property type="entry name" value="ARF"/>
    <property type="match status" value="1"/>
</dbReference>
<dbReference type="EMBL" id="LK022890">
    <property type="protein sequence ID" value="VTZ70041.1"/>
    <property type="molecule type" value="Genomic_DNA"/>
</dbReference>
<feature type="binding site" evidence="4">
    <location>
        <begin position="23"/>
        <end position="30"/>
    </location>
    <ligand>
        <name>GTP</name>
        <dbReference type="ChEBI" id="CHEBI:37565"/>
    </ligand>
</feature>
<dbReference type="Proteomes" id="UP000507163">
    <property type="component" value="Chromosome 13"/>
</dbReference>
<reference evidence="9 10" key="1">
    <citation type="journal article" date="2014" name="BMC Biol.">
        <title>A comprehensive evaluation of rodent malaria parasite genomes and gene expression.</title>
        <authorList>
            <person name="Otto T.D."/>
            <person name="Bohme U."/>
            <person name="Jackson A.P."/>
            <person name="Hunt M."/>
            <person name="Franke-Fayard B."/>
            <person name="Hoeijmakers W.A."/>
            <person name="Religa A.A."/>
            <person name="Robertson L."/>
            <person name="Sanders M."/>
            <person name="Ogun S.A."/>
            <person name="Cunningham D."/>
            <person name="Erhart A."/>
            <person name="Billker O."/>
            <person name="Khan S.M."/>
            <person name="Stunnenberg H.G."/>
            <person name="Langhorne J."/>
            <person name="Holder A.A."/>
            <person name="Waters A.P."/>
            <person name="Newbold C.I."/>
            <person name="Pain A."/>
            <person name="Berriman M."/>
            <person name="Janse C.J."/>
        </authorList>
    </citation>
    <scope>NUCLEOTIDE SEQUENCE [LARGE SCALE GENOMIC DNA]</scope>
    <source>
        <strain evidence="9 10">AS</strain>
    </source>
</reference>
<feature type="binding site" evidence="5">
    <location>
        <position position="47"/>
    </location>
    <ligand>
        <name>Mg(2+)</name>
        <dbReference type="ChEBI" id="CHEBI:18420"/>
    </ligand>
</feature>
<dbReference type="VEuPathDB" id="PlasmoDB:PCHAS_1309100"/>
<reference evidence="11 12" key="3">
    <citation type="submission" date="2016-08" db="EMBL/GenBank/DDBJ databases">
        <authorList>
            <consortium name="Pathogen Informatics"/>
        </authorList>
    </citation>
    <scope>NUCLEOTIDE SEQUENCE [LARGE SCALE GENOMIC DNA]</scope>
    <source>
        <strain evidence="7 12">AJ</strain>
        <strain evidence="9">AS</strain>
        <strain evidence="8 11">CB</strain>
    </source>
</reference>
<dbReference type="Proteomes" id="UP000195489">
    <property type="component" value="Chromosome 13"/>
</dbReference>
<dbReference type="FunFam" id="3.40.50.300:FF:001166">
    <property type="entry name" value="ADP-ribosylation factor D"/>
    <property type="match status" value="1"/>
</dbReference>
<dbReference type="Gene3D" id="3.40.50.300">
    <property type="entry name" value="P-loop containing nucleotide triphosphate hydrolases"/>
    <property type="match status" value="1"/>
</dbReference>
<feature type="binding site" evidence="5">
    <location>
        <position position="30"/>
    </location>
    <ligand>
        <name>Mg(2+)</name>
        <dbReference type="ChEBI" id="CHEBI:18420"/>
    </ligand>
</feature>
<evidence type="ECO:0000256" key="4">
    <source>
        <dbReference type="PIRSR" id="PIRSR606689-1"/>
    </source>
</evidence>
<dbReference type="KEGG" id="pcb:PCHAS_1309100"/>
<evidence type="ECO:0000256" key="5">
    <source>
        <dbReference type="PIRSR" id="PIRSR606689-2"/>
    </source>
</evidence>
<dbReference type="Proteomes" id="UP000071118">
    <property type="component" value="Chromosome 13"/>
</dbReference>
<dbReference type="Pfam" id="PF00025">
    <property type="entry name" value="Arf"/>
    <property type="match status" value="1"/>
</dbReference>
<proteinExistence type="inferred from homology"/>
<dbReference type="InterPro" id="IPR006689">
    <property type="entry name" value="Small_GTPase_ARF/SAR"/>
</dbReference>
<keyword evidence="10" id="KW-1185">Reference proteome</keyword>
<dbReference type="GO" id="GO:0046872">
    <property type="term" value="F:metal ion binding"/>
    <property type="evidence" value="ECO:0007669"/>
    <property type="project" value="UniProtKB-KW"/>
</dbReference>
<dbReference type="PRINTS" id="PR00328">
    <property type="entry name" value="SAR1GTPBP"/>
</dbReference>
<evidence type="ECO:0000256" key="6">
    <source>
        <dbReference type="RuleBase" id="RU003925"/>
    </source>
</evidence>
<dbReference type="AlphaFoldDB" id="A0A077TQE5"/>
<dbReference type="NCBIfam" id="TIGR00231">
    <property type="entry name" value="small_GTP"/>
    <property type="match status" value="1"/>
</dbReference>
<dbReference type="GO" id="GO:0005525">
    <property type="term" value="F:GTP binding"/>
    <property type="evidence" value="ECO:0007669"/>
    <property type="project" value="UniProtKB-KW"/>
</dbReference>
<evidence type="ECO:0000313" key="11">
    <source>
        <dbReference type="Proteomes" id="UP000195489"/>
    </source>
</evidence>